<comment type="function">
    <text evidence="4">Component of the eukaryotic translation initiation factor 3 (eIF-3) complex, which is involved in protein synthesis of a specialized repertoire of mRNAs and, together with other initiation factors, stimulates binding of mRNA and methionyl-tRNAi to the 40S ribosome. The eIF-3 complex specifically targets and initiates translation of a subset of mRNAs involved in cell proliferation.</text>
</comment>
<protein>
    <recommendedName>
        <fullName evidence="4">Eukaryotic translation initiation factor 3 subunit H</fullName>
        <shortName evidence="4">eIF3h</shortName>
    </recommendedName>
</protein>
<keyword evidence="5" id="KW-0175">Coiled coil</keyword>
<evidence type="ECO:0000256" key="2">
    <source>
        <dbReference type="ARBA" id="ARBA00022540"/>
    </source>
</evidence>
<dbReference type="KEGG" id="ehx:EMIHUDRAFT_352743"/>
<reference evidence="8" key="1">
    <citation type="journal article" date="2013" name="Nature">
        <title>Pan genome of the phytoplankton Emiliania underpins its global distribution.</title>
        <authorList>
            <person name="Read B.A."/>
            <person name="Kegel J."/>
            <person name="Klute M.J."/>
            <person name="Kuo A."/>
            <person name="Lefebvre S.C."/>
            <person name="Maumus F."/>
            <person name="Mayer C."/>
            <person name="Miller J."/>
            <person name="Monier A."/>
            <person name="Salamov A."/>
            <person name="Young J."/>
            <person name="Aguilar M."/>
            <person name="Claverie J.M."/>
            <person name="Frickenhaus S."/>
            <person name="Gonzalez K."/>
            <person name="Herman E.K."/>
            <person name="Lin Y.C."/>
            <person name="Napier J."/>
            <person name="Ogata H."/>
            <person name="Sarno A.F."/>
            <person name="Shmutz J."/>
            <person name="Schroeder D."/>
            <person name="de Vargas C."/>
            <person name="Verret F."/>
            <person name="von Dassow P."/>
            <person name="Valentin K."/>
            <person name="Van de Peer Y."/>
            <person name="Wheeler G."/>
            <person name="Dacks J.B."/>
            <person name="Delwiche C.F."/>
            <person name="Dyhrman S.T."/>
            <person name="Glockner G."/>
            <person name="John U."/>
            <person name="Richards T."/>
            <person name="Worden A.Z."/>
            <person name="Zhang X."/>
            <person name="Grigoriev I.V."/>
            <person name="Allen A.E."/>
            <person name="Bidle K."/>
            <person name="Borodovsky M."/>
            <person name="Bowler C."/>
            <person name="Brownlee C."/>
            <person name="Cock J.M."/>
            <person name="Elias M."/>
            <person name="Gladyshev V.N."/>
            <person name="Groth M."/>
            <person name="Guda C."/>
            <person name="Hadaegh A."/>
            <person name="Iglesias-Rodriguez M.D."/>
            <person name="Jenkins J."/>
            <person name="Jones B.M."/>
            <person name="Lawson T."/>
            <person name="Leese F."/>
            <person name="Lindquist E."/>
            <person name="Lobanov A."/>
            <person name="Lomsadze A."/>
            <person name="Malik S.B."/>
            <person name="Marsh M.E."/>
            <person name="Mackinder L."/>
            <person name="Mock T."/>
            <person name="Mueller-Roeber B."/>
            <person name="Pagarete A."/>
            <person name="Parker M."/>
            <person name="Probert I."/>
            <person name="Quesneville H."/>
            <person name="Raines C."/>
            <person name="Rensing S.A."/>
            <person name="Riano-Pachon D.M."/>
            <person name="Richier S."/>
            <person name="Rokitta S."/>
            <person name="Shiraiwa Y."/>
            <person name="Soanes D.M."/>
            <person name="van der Giezen M."/>
            <person name="Wahlund T.M."/>
            <person name="Williams B."/>
            <person name="Wilson W."/>
            <person name="Wolfe G."/>
            <person name="Wurch L.L."/>
        </authorList>
    </citation>
    <scope>NUCLEOTIDE SEQUENCE</scope>
</reference>
<dbReference type="PROSITE" id="PS50249">
    <property type="entry name" value="MPN"/>
    <property type="match status" value="1"/>
</dbReference>
<dbReference type="Pfam" id="PF01398">
    <property type="entry name" value="JAB"/>
    <property type="match status" value="1"/>
</dbReference>
<dbReference type="InterPro" id="IPR037518">
    <property type="entry name" value="MPN"/>
</dbReference>
<feature type="domain" description="MPN" evidence="6">
    <location>
        <begin position="11"/>
        <end position="152"/>
    </location>
</feature>
<dbReference type="GO" id="GO:0008237">
    <property type="term" value="F:metallopeptidase activity"/>
    <property type="evidence" value="ECO:0007669"/>
    <property type="project" value="InterPro"/>
</dbReference>
<dbReference type="GeneID" id="17276231"/>
<proteinExistence type="inferred from homology"/>
<evidence type="ECO:0000256" key="3">
    <source>
        <dbReference type="ARBA" id="ARBA00022917"/>
    </source>
</evidence>
<dbReference type="OMA" id="WYQSTYF"/>
<dbReference type="HOGENOM" id="CLU_044094_1_0_1"/>
<name>A0A0D3K5C3_EMIH1</name>
<keyword evidence="8" id="KW-1185">Reference proteome</keyword>
<dbReference type="Pfam" id="PF19445">
    <property type="entry name" value="eIF3h_C"/>
    <property type="match status" value="1"/>
</dbReference>
<dbReference type="AlphaFoldDB" id="A0A0D3K5C3"/>
<keyword evidence="2 4" id="KW-0396">Initiation factor</keyword>
<sequence>MPSTAEPSMVVELDGLVVLKVLNHCQSALPSFVTGQLLGMDIGRTVEVTNCFPFPGKSEDVGGGGADDAAGDGDGAEYQMEMMRCLRDVNVDNNTVGWYQSTYFSSFIEESCIETQFNYQQHIKTAVLLVYDPARTRATGMPLRAFRLTDHFMALYREGKFTLQAVAAANLPRSEVFEELPLKVRHSHLSSALLLDLQPECNLPAGGADFARLELHTNPFLEKQMQLLIECTDDLQQESSKLQHYERNTQRQKAAQAAYLQKKKAEKAAKLLKGEEVADEDTSSNPLFKPIPQPSRLEALLIANQMQSYCQQINAFSGQSFAKLFLLQSLNSGAQ</sequence>
<dbReference type="GO" id="GO:0001732">
    <property type="term" value="P:formation of cytoplasmic translation initiation complex"/>
    <property type="evidence" value="ECO:0007669"/>
    <property type="project" value="UniProtKB-UniRule"/>
</dbReference>
<evidence type="ECO:0000313" key="7">
    <source>
        <dbReference type="EnsemblProtists" id="EOD30958"/>
    </source>
</evidence>
<dbReference type="SMART" id="SM00232">
    <property type="entry name" value="JAB_MPN"/>
    <property type="match status" value="1"/>
</dbReference>
<reference evidence="7" key="2">
    <citation type="submission" date="2024-10" db="UniProtKB">
        <authorList>
            <consortium name="EnsemblProtists"/>
        </authorList>
    </citation>
    <scope>IDENTIFICATION</scope>
</reference>
<evidence type="ECO:0000256" key="4">
    <source>
        <dbReference type="HAMAP-Rule" id="MF_03007"/>
    </source>
</evidence>
<dbReference type="PANTHER" id="PTHR10410">
    <property type="entry name" value="EUKARYOTIC TRANSLATION INITIATION FACTOR 3 -RELATED"/>
    <property type="match status" value="1"/>
</dbReference>
<comment type="subunit">
    <text evidence="4">Component of the eukaryotic translation initiation factor 3 (eIF-3) complex.</text>
</comment>
<keyword evidence="1 4" id="KW-0963">Cytoplasm</keyword>
<dbReference type="InterPro" id="IPR000555">
    <property type="entry name" value="JAMM/MPN+_dom"/>
</dbReference>
<dbReference type="HAMAP" id="MF_03007">
    <property type="entry name" value="eIF3h"/>
    <property type="match status" value="1"/>
</dbReference>
<organism evidence="7 8">
    <name type="scientific">Emiliania huxleyi (strain CCMP1516)</name>
    <dbReference type="NCBI Taxonomy" id="280463"/>
    <lineage>
        <taxon>Eukaryota</taxon>
        <taxon>Haptista</taxon>
        <taxon>Haptophyta</taxon>
        <taxon>Prymnesiophyceae</taxon>
        <taxon>Isochrysidales</taxon>
        <taxon>Noelaerhabdaceae</taxon>
        <taxon>Emiliania</taxon>
    </lineage>
</organism>
<dbReference type="InterPro" id="IPR027524">
    <property type="entry name" value="eIF3h"/>
</dbReference>
<dbReference type="CDD" id="cd08065">
    <property type="entry name" value="MPN_eIF3h"/>
    <property type="match status" value="1"/>
</dbReference>
<dbReference type="PaxDb" id="2903-EOD30958"/>
<dbReference type="STRING" id="2903.R1D6I8"/>
<dbReference type="Proteomes" id="UP000013827">
    <property type="component" value="Unassembled WGS sequence"/>
</dbReference>
<accession>A0A0D3K5C3</accession>
<dbReference type="eggNOG" id="KOG1560">
    <property type="taxonomic scope" value="Eukaryota"/>
</dbReference>
<comment type="subcellular location">
    <subcellularLocation>
        <location evidence="4">Cytoplasm</location>
    </subcellularLocation>
</comment>
<dbReference type="GO" id="GO:0033290">
    <property type="term" value="C:eukaryotic 48S preinitiation complex"/>
    <property type="evidence" value="ECO:0007669"/>
    <property type="project" value="UniProtKB-UniRule"/>
</dbReference>
<evidence type="ECO:0000256" key="5">
    <source>
        <dbReference type="SAM" id="Coils"/>
    </source>
</evidence>
<dbReference type="GO" id="GO:0005852">
    <property type="term" value="C:eukaryotic translation initiation factor 3 complex"/>
    <property type="evidence" value="ECO:0007669"/>
    <property type="project" value="UniProtKB-UniRule"/>
</dbReference>
<keyword evidence="3 4" id="KW-0648">Protein biosynthesis</keyword>
<evidence type="ECO:0000313" key="8">
    <source>
        <dbReference type="Proteomes" id="UP000013827"/>
    </source>
</evidence>
<evidence type="ECO:0000259" key="6">
    <source>
        <dbReference type="PROSITE" id="PS50249"/>
    </source>
</evidence>
<comment type="similarity">
    <text evidence="4">Belongs to the eIF-3 subunit H family.</text>
</comment>
<feature type="coiled-coil region" evidence="5">
    <location>
        <begin position="228"/>
        <end position="255"/>
    </location>
</feature>
<dbReference type="InterPro" id="IPR050242">
    <property type="entry name" value="JAMM_MPN+_peptidase_M67A"/>
</dbReference>
<dbReference type="EnsemblProtists" id="EOD30958">
    <property type="protein sequence ID" value="EOD30958"/>
    <property type="gene ID" value="EMIHUDRAFT_352743"/>
</dbReference>
<dbReference type="Gene3D" id="3.40.140.10">
    <property type="entry name" value="Cytidine Deaminase, domain 2"/>
    <property type="match status" value="1"/>
</dbReference>
<evidence type="ECO:0000256" key="1">
    <source>
        <dbReference type="ARBA" id="ARBA00022490"/>
    </source>
</evidence>
<dbReference type="InterPro" id="IPR045810">
    <property type="entry name" value="eIF3h_C"/>
</dbReference>
<dbReference type="RefSeq" id="XP_005783387.1">
    <property type="nucleotide sequence ID" value="XM_005783330.1"/>
</dbReference>
<dbReference type="GO" id="GO:0016282">
    <property type="term" value="C:eukaryotic 43S preinitiation complex"/>
    <property type="evidence" value="ECO:0007669"/>
    <property type="project" value="UniProtKB-UniRule"/>
</dbReference>
<dbReference type="GO" id="GO:0003743">
    <property type="term" value="F:translation initiation factor activity"/>
    <property type="evidence" value="ECO:0007669"/>
    <property type="project" value="UniProtKB-UniRule"/>
</dbReference>